<proteinExistence type="predicted"/>
<protein>
    <submittedName>
        <fullName evidence="2">ATP synthase F0 sector subunit a</fullName>
        <ecNumber evidence="2">3.6.3.14</ecNumber>
    </submittedName>
</protein>
<accession>A0A6J4J3D1</accession>
<name>A0A6J4J3D1_9ACTN</name>
<feature type="compositionally biased region" description="Low complexity" evidence="1">
    <location>
        <begin position="195"/>
        <end position="215"/>
    </location>
</feature>
<evidence type="ECO:0000313" key="2">
    <source>
        <dbReference type="EMBL" id="CAA9269495.1"/>
    </source>
</evidence>
<dbReference type="AlphaFoldDB" id="A0A6J4J3D1"/>
<sequence>DDRGLGRRGVRPAERAGLLAAAGGGRRLRHHPHDGRHGAGHHRPRRRHDAGHPPARGRPRTRAVPAGGRVRPGPQLGRPGRHRVGALQAVHPAAADAVHADPGEQPDGHRPARPVPDDEPDRLPARPRARGLRRLPGGRRPASRPCRFPQEPGARWAAVLGRAGRVRPRAGDVPGHPSGDADAAALRQHVRRPHPAAAVRPRRGVPAAVGRGPAQARRDPGVPDVLPVQRVRDPDRVPAGLRLHPARLGVHRRGLRGRAL</sequence>
<dbReference type="GO" id="GO:0016787">
    <property type="term" value="F:hydrolase activity"/>
    <property type="evidence" value="ECO:0007669"/>
    <property type="project" value="UniProtKB-KW"/>
</dbReference>
<feature type="compositionally biased region" description="Basic residues" evidence="1">
    <location>
        <begin position="125"/>
        <end position="137"/>
    </location>
</feature>
<gene>
    <name evidence="2" type="ORF">AVDCRST_MAG52-3127</name>
</gene>
<feature type="region of interest" description="Disordered" evidence="1">
    <location>
        <begin position="94"/>
        <end position="150"/>
    </location>
</feature>
<feature type="region of interest" description="Disordered" evidence="1">
    <location>
        <begin position="193"/>
        <end position="226"/>
    </location>
</feature>
<feature type="region of interest" description="Disordered" evidence="1">
    <location>
        <begin position="1"/>
        <end position="81"/>
    </location>
</feature>
<reference evidence="2" key="1">
    <citation type="submission" date="2020-02" db="EMBL/GenBank/DDBJ databases">
        <authorList>
            <person name="Meier V. D."/>
        </authorList>
    </citation>
    <scope>NUCLEOTIDE SEQUENCE</scope>
    <source>
        <strain evidence="2">AVDCRST_MAG52</strain>
    </source>
</reference>
<feature type="compositionally biased region" description="Basic and acidic residues" evidence="1">
    <location>
        <begin position="98"/>
        <end position="110"/>
    </location>
</feature>
<dbReference type="EC" id="3.6.3.14" evidence="2"/>
<organism evidence="2">
    <name type="scientific">uncultured Blastococcus sp</name>
    <dbReference type="NCBI Taxonomy" id="217144"/>
    <lineage>
        <taxon>Bacteria</taxon>
        <taxon>Bacillati</taxon>
        <taxon>Actinomycetota</taxon>
        <taxon>Actinomycetes</taxon>
        <taxon>Geodermatophilales</taxon>
        <taxon>Geodermatophilaceae</taxon>
        <taxon>Blastococcus</taxon>
        <taxon>environmental samples</taxon>
    </lineage>
</organism>
<keyword evidence="2" id="KW-0378">Hydrolase</keyword>
<feature type="non-terminal residue" evidence="2">
    <location>
        <position position="260"/>
    </location>
</feature>
<dbReference type="EMBL" id="CADCTN010000216">
    <property type="protein sequence ID" value="CAA9269495.1"/>
    <property type="molecule type" value="Genomic_DNA"/>
</dbReference>
<feature type="compositionally biased region" description="Basic residues" evidence="1">
    <location>
        <begin position="1"/>
        <end position="10"/>
    </location>
</feature>
<feature type="non-terminal residue" evidence="2">
    <location>
        <position position="1"/>
    </location>
</feature>
<evidence type="ECO:0000256" key="1">
    <source>
        <dbReference type="SAM" id="MobiDB-lite"/>
    </source>
</evidence>
<feature type="compositionally biased region" description="Basic residues" evidence="1">
    <location>
        <begin position="26"/>
        <end position="61"/>
    </location>
</feature>